<dbReference type="AlphaFoldDB" id="A0A8J8NQQ9"/>
<dbReference type="Proteomes" id="UP000785679">
    <property type="component" value="Unassembled WGS sequence"/>
</dbReference>
<comment type="caution">
    <text evidence="1">The sequence shown here is derived from an EMBL/GenBank/DDBJ whole genome shotgun (WGS) entry which is preliminary data.</text>
</comment>
<dbReference type="OrthoDB" id="3229374at2759"/>
<dbReference type="EMBL" id="RRYP01007905">
    <property type="protein sequence ID" value="TNV80152.1"/>
    <property type="molecule type" value="Genomic_DNA"/>
</dbReference>
<reference evidence="1" key="1">
    <citation type="submission" date="2019-06" db="EMBL/GenBank/DDBJ databases">
        <authorList>
            <person name="Zheng W."/>
        </authorList>
    </citation>
    <scope>NUCLEOTIDE SEQUENCE</scope>
    <source>
        <strain evidence="1">QDHG01</strain>
    </source>
</reference>
<protein>
    <submittedName>
        <fullName evidence="1">Uncharacterized protein</fullName>
    </submittedName>
</protein>
<gene>
    <name evidence="1" type="ORF">FGO68_gene4214</name>
</gene>
<sequence>MAEDDNYVAFPLINGFLSLINNLPDDLKIEIKMKECVIPSDNLAYLQPPIESKCPQSPAIEEEKACNISLECSQHQDRRCPSLIQDHNDTAKPKVKSVPQNECKNLFNSLNPEENCIQSDYFPALMMYSGAQSSVTYFDHLLLDSSLSENHSGLPSATELNWQNAFNQKLPRILYSNCPPTQWRPTTTDAPNYNISNFNQQMINEVTILDDNHVAINTLSKKRRRGRPALIESNLEKLPEPNQTRAIFRKILTMLKESKVNSIKGRCQNLKINGMSFQEALAIRQGLDKDGYKRFAQKFKLVSCPKQGEGKPIFQDEECSIIWDVCYRFSTQAMNAFARNNILRAIFDTAYEYLKVVNHESRINRAHQNKGRVITAQQMDEYHDGQQKLYLNTLNELYDYYARIVNQN</sequence>
<keyword evidence="2" id="KW-1185">Reference proteome</keyword>
<evidence type="ECO:0000313" key="1">
    <source>
        <dbReference type="EMBL" id="TNV80152.1"/>
    </source>
</evidence>
<accession>A0A8J8NQQ9</accession>
<evidence type="ECO:0000313" key="2">
    <source>
        <dbReference type="Proteomes" id="UP000785679"/>
    </source>
</evidence>
<name>A0A8J8NQQ9_HALGN</name>
<proteinExistence type="predicted"/>
<organism evidence="1 2">
    <name type="scientific">Halteria grandinella</name>
    <dbReference type="NCBI Taxonomy" id="5974"/>
    <lineage>
        <taxon>Eukaryota</taxon>
        <taxon>Sar</taxon>
        <taxon>Alveolata</taxon>
        <taxon>Ciliophora</taxon>
        <taxon>Intramacronucleata</taxon>
        <taxon>Spirotrichea</taxon>
        <taxon>Stichotrichia</taxon>
        <taxon>Sporadotrichida</taxon>
        <taxon>Halteriidae</taxon>
        <taxon>Halteria</taxon>
    </lineage>
</organism>